<dbReference type="AlphaFoldDB" id="A0A4P2PZN1"/>
<accession>A0A4P2PZN1</accession>
<evidence type="ECO:0000256" key="1">
    <source>
        <dbReference type="SAM" id="MobiDB-lite"/>
    </source>
</evidence>
<reference evidence="3 4" key="1">
    <citation type="submission" date="2015-09" db="EMBL/GenBank/DDBJ databases">
        <title>Sorangium comparison.</title>
        <authorList>
            <person name="Zaburannyi N."/>
            <person name="Bunk B."/>
            <person name="Overmann J."/>
            <person name="Mueller R."/>
        </authorList>
    </citation>
    <scope>NUCLEOTIDE SEQUENCE [LARGE SCALE GENOMIC DNA]</scope>
    <source>
        <strain evidence="3 4">So ceGT47</strain>
    </source>
</reference>
<feature type="signal peptide" evidence="2">
    <location>
        <begin position="1"/>
        <end position="25"/>
    </location>
</feature>
<gene>
    <name evidence="3" type="ORF">SOCEGT47_028210</name>
</gene>
<proteinExistence type="predicted"/>
<feature type="region of interest" description="Disordered" evidence="1">
    <location>
        <begin position="41"/>
        <end position="84"/>
    </location>
</feature>
<feature type="region of interest" description="Disordered" evidence="1">
    <location>
        <begin position="376"/>
        <end position="405"/>
    </location>
</feature>
<evidence type="ECO:0008006" key="5">
    <source>
        <dbReference type="Google" id="ProtNLM"/>
    </source>
</evidence>
<name>A0A4P2PZN1_SORCE</name>
<protein>
    <recommendedName>
        <fullName evidence="5">Secreted protein</fullName>
    </recommendedName>
</protein>
<evidence type="ECO:0000313" key="4">
    <source>
        <dbReference type="Proteomes" id="UP000295781"/>
    </source>
</evidence>
<sequence length="411" mass="40857">MSAFLVGRGAHLAIWAGLGATGALAAPAACLYPDYTFDEPEPSASSGRGASGASTGGGGAGGEIGPGDGGSAGATEPEDCSNGVDDDDDNLVDCADPACGAFVCASAVPDGWIGYFALFDGDPAEDPGCPADFPSEQPFLGNRDPSAPPARCTCSCGPAEGQTCKELETVVITTGDAPCGSESYCVGTLETPGWKLDACTGPDGIYGGNRTCGPGGDCTEDTGVPCTVSVMASPLEATGGACAPNAVDVQRPSFRWTRLGRACAAAEPLGRGCNLGQVCAPRPPAPFESGLCIAKDGDSACPPGAYTEKHVFFTDHEDSRGCRDDCTCSAPSGGTCPTMITLYSDSPMHTCATPVATVPAGGCRDVAGNPAVVGRKATAPGPPSGGACAPSGGTPSGEVRGTRPRTFCCRG</sequence>
<dbReference type="RefSeq" id="WP_129347505.1">
    <property type="nucleotide sequence ID" value="NZ_CP012670.1"/>
</dbReference>
<evidence type="ECO:0000313" key="3">
    <source>
        <dbReference type="EMBL" id="AUX22320.1"/>
    </source>
</evidence>
<keyword evidence="2" id="KW-0732">Signal</keyword>
<feature type="chain" id="PRO_5020404937" description="Secreted protein" evidence="2">
    <location>
        <begin position="26"/>
        <end position="411"/>
    </location>
</feature>
<organism evidence="3 4">
    <name type="scientific">Sorangium cellulosum</name>
    <name type="common">Polyangium cellulosum</name>
    <dbReference type="NCBI Taxonomy" id="56"/>
    <lineage>
        <taxon>Bacteria</taxon>
        <taxon>Pseudomonadati</taxon>
        <taxon>Myxococcota</taxon>
        <taxon>Polyangia</taxon>
        <taxon>Polyangiales</taxon>
        <taxon>Polyangiaceae</taxon>
        <taxon>Sorangium</taxon>
    </lineage>
</organism>
<dbReference type="Proteomes" id="UP000295781">
    <property type="component" value="Chromosome"/>
</dbReference>
<feature type="compositionally biased region" description="Gly residues" evidence="1">
    <location>
        <begin position="54"/>
        <end position="72"/>
    </location>
</feature>
<evidence type="ECO:0000256" key="2">
    <source>
        <dbReference type="SAM" id="SignalP"/>
    </source>
</evidence>
<feature type="compositionally biased region" description="Low complexity" evidence="1">
    <location>
        <begin position="43"/>
        <end position="53"/>
    </location>
</feature>
<feature type="compositionally biased region" description="Low complexity" evidence="1">
    <location>
        <begin position="385"/>
        <end position="397"/>
    </location>
</feature>
<dbReference type="EMBL" id="CP012670">
    <property type="protein sequence ID" value="AUX22320.1"/>
    <property type="molecule type" value="Genomic_DNA"/>
</dbReference>
<dbReference type="OrthoDB" id="5497411at2"/>